<dbReference type="RefSeq" id="WP_199050409.1">
    <property type="nucleotide sequence ID" value="NZ_JAELXT010000021.1"/>
</dbReference>
<feature type="region of interest" description="Disordered" evidence="1">
    <location>
        <begin position="79"/>
        <end position="103"/>
    </location>
</feature>
<keyword evidence="4" id="KW-1185">Reference proteome</keyword>
<evidence type="ECO:0000256" key="1">
    <source>
        <dbReference type="SAM" id="MobiDB-lite"/>
    </source>
</evidence>
<name>A0ABS0Y4D6_9HYPH</name>
<feature type="compositionally biased region" description="Polar residues" evidence="1">
    <location>
        <begin position="79"/>
        <end position="92"/>
    </location>
</feature>
<dbReference type="EMBL" id="JAELXT010000021">
    <property type="protein sequence ID" value="MBJ6127180.1"/>
    <property type="molecule type" value="Genomic_DNA"/>
</dbReference>
<evidence type="ECO:0000259" key="2">
    <source>
        <dbReference type="Pfam" id="PF03428"/>
    </source>
</evidence>
<dbReference type="Proteomes" id="UP000620670">
    <property type="component" value="Unassembled WGS sequence"/>
</dbReference>
<dbReference type="InterPro" id="IPR005090">
    <property type="entry name" value="RepC_N"/>
</dbReference>
<feature type="compositionally biased region" description="Basic and acidic residues" evidence="1">
    <location>
        <begin position="93"/>
        <end position="103"/>
    </location>
</feature>
<dbReference type="Pfam" id="PF03428">
    <property type="entry name" value="RP-C"/>
    <property type="match status" value="1"/>
</dbReference>
<comment type="caution">
    <text evidence="3">The sequence shown here is derived from an EMBL/GenBank/DDBJ whole genome shotgun (WGS) entry which is preliminary data.</text>
</comment>
<reference evidence="4" key="1">
    <citation type="submission" date="2020-12" db="EMBL/GenBank/DDBJ databases">
        <title>Hymenobacter sp.</title>
        <authorList>
            <person name="Kim M.K."/>
        </authorList>
    </citation>
    <scope>NUCLEOTIDE SEQUENCE [LARGE SCALE GENOMIC DNA]</scope>
    <source>
        <strain evidence="4">BT325</strain>
    </source>
</reference>
<protein>
    <recommendedName>
        <fullName evidence="2">Plasmid replication protein C N-terminal domain-containing protein</fullName>
    </recommendedName>
</protein>
<evidence type="ECO:0000313" key="3">
    <source>
        <dbReference type="EMBL" id="MBJ6127180.1"/>
    </source>
</evidence>
<feature type="domain" description="Plasmid replication protein C N-terminal" evidence="2">
    <location>
        <begin position="24"/>
        <end position="79"/>
    </location>
</feature>
<accession>A0ABS0Y4D6</accession>
<gene>
    <name evidence="3" type="ORF">JAO75_17395</name>
</gene>
<organism evidence="3 4">
    <name type="scientific">Microvirga splendida</name>
    <dbReference type="NCBI Taxonomy" id="2795727"/>
    <lineage>
        <taxon>Bacteria</taxon>
        <taxon>Pseudomonadati</taxon>
        <taxon>Pseudomonadota</taxon>
        <taxon>Alphaproteobacteria</taxon>
        <taxon>Hyphomicrobiales</taxon>
        <taxon>Methylobacteriaceae</taxon>
        <taxon>Microvirga</taxon>
    </lineage>
</organism>
<proteinExistence type="predicted"/>
<evidence type="ECO:0000313" key="4">
    <source>
        <dbReference type="Proteomes" id="UP000620670"/>
    </source>
</evidence>
<sequence>MRQKRSIDLCWSLGKPAYAHSEGTIRALINLRLVVSKDSPNGKRYAVRDKAGVVVDAFGFDLTPIYARRKEWWRLLQSRGGSRTLSSGCSTRSRFDVEQQKRP</sequence>